<feature type="domain" description="BTB" evidence="3">
    <location>
        <begin position="130"/>
        <end position="210"/>
    </location>
</feature>
<name>A0A163AK23_PHYB8</name>
<dbReference type="STRING" id="763407.A0A163AK23"/>
<evidence type="ECO:0000256" key="2">
    <source>
        <dbReference type="ARBA" id="ARBA00022737"/>
    </source>
</evidence>
<dbReference type="SMART" id="SM00225">
    <property type="entry name" value="BTB"/>
    <property type="match status" value="1"/>
</dbReference>
<dbReference type="InterPro" id="IPR000210">
    <property type="entry name" value="BTB/POZ_dom"/>
</dbReference>
<dbReference type="Gene3D" id="1.25.40.420">
    <property type="match status" value="1"/>
</dbReference>
<dbReference type="GeneID" id="28996771"/>
<dbReference type="CDD" id="cd18186">
    <property type="entry name" value="BTB_POZ_ZBTB_KLHL-like"/>
    <property type="match status" value="1"/>
</dbReference>
<keyword evidence="2" id="KW-0677">Repeat</keyword>
<reference evidence="5" key="1">
    <citation type="submission" date="2015-06" db="EMBL/GenBank/DDBJ databases">
        <title>Expansion of signal transduction pathways in fungi by whole-genome duplication.</title>
        <authorList>
            <consortium name="DOE Joint Genome Institute"/>
            <person name="Corrochano L.M."/>
            <person name="Kuo A."/>
            <person name="Marcet-Houben M."/>
            <person name="Polaino S."/>
            <person name="Salamov A."/>
            <person name="Villalobos J.M."/>
            <person name="Alvarez M.I."/>
            <person name="Avalos J."/>
            <person name="Benito E.P."/>
            <person name="Benoit I."/>
            <person name="Burger G."/>
            <person name="Camino L.P."/>
            <person name="Canovas D."/>
            <person name="Cerda-Olmedo E."/>
            <person name="Cheng J.-F."/>
            <person name="Dominguez A."/>
            <person name="Elias M."/>
            <person name="Eslava A.P."/>
            <person name="Glaser F."/>
            <person name="Grimwood J."/>
            <person name="Gutierrez G."/>
            <person name="Heitman J."/>
            <person name="Henrissat B."/>
            <person name="Iturriaga E.A."/>
            <person name="Lang B.F."/>
            <person name="Lavin J.L."/>
            <person name="Lee S."/>
            <person name="Li W."/>
            <person name="Lindquist E."/>
            <person name="Lopez-Garcia S."/>
            <person name="Luque E.M."/>
            <person name="Marcos A.T."/>
            <person name="Martin J."/>
            <person name="McCluskey K."/>
            <person name="Medina H.R."/>
            <person name="Miralles-Duran A."/>
            <person name="Miyazaki A."/>
            <person name="Munoz-Torres E."/>
            <person name="Oguiza J.A."/>
            <person name="Ohm R."/>
            <person name="Olmedo M."/>
            <person name="Orejas M."/>
            <person name="Ortiz-Castellanos L."/>
            <person name="Pisabarro A.G."/>
            <person name="Rodriguez-Romero J."/>
            <person name="Ruiz-Herrera J."/>
            <person name="Ruiz-Vazquez R."/>
            <person name="Sanz C."/>
            <person name="Schackwitz W."/>
            <person name="Schmutz J."/>
            <person name="Shahriari M."/>
            <person name="Shelest E."/>
            <person name="Silva-Franco F."/>
            <person name="Soanes D."/>
            <person name="Syed K."/>
            <person name="Tagua V.G."/>
            <person name="Talbot N.J."/>
            <person name="Thon M."/>
            <person name="De vries R.P."/>
            <person name="Wiebenga A."/>
            <person name="Yadav J.S."/>
            <person name="Braun E.L."/>
            <person name="Baker S."/>
            <person name="Garre V."/>
            <person name="Horwitz B."/>
            <person name="Torres-Martinez S."/>
            <person name="Idnurm A."/>
            <person name="Herrera-Estrella A."/>
            <person name="Gabaldon T."/>
            <person name="Grigoriev I.V."/>
        </authorList>
    </citation>
    <scope>NUCLEOTIDE SEQUENCE [LARGE SCALE GENOMIC DNA]</scope>
    <source>
        <strain evidence="5">NRRL 1555(-)</strain>
    </source>
</reference>
<evidence type="ECO:0000313" key="4">
    <source>
        <dbReference type="EMBL" id="OAD74011.1"/>
    </source>
</evidence>
<protein>
    <recommendedName>
        <fullName evidence="3">BTB domain-containing protein</fullName>
    </recommendedName>
</protein>
<evidence type="ECO:0000256" key="1">
    <source>
        <dbReference type="ARBA" id="ARBA00022441"/>
    </source>
</evidence>
<dbReference type="PANTHER" id="PTHR45632:SF3">
    <property type="entry name" value="KELCH-LIKE PROTEIN 32"/>
    <property type="match status" value="1"/>
</dbReference>
<dbReference type="PROSITE" id="PS50097">
    <property type="entry name" value="BTB"/>
    <property type="match status" value="1"/>
</dbReference>
<gene>
    <name evidence="4" type="ORF">PHYBLDRAFT_168423</name>
</gene>
<keyword evidence="5" id="KW-1185">Reference proteome</keyword>
<proteinExistence type="predicted"/>
<accession>A0A163AK23</accession>
<dbReference type="PANTHER" id="PTHR45632">
    <property type="entry name" value="LD33804P"/>
    <property type="match status" value="1"/>
</dbReference>
<dbReference type="InParanoid" id="A0A163AK23"/>
<dbReference type="Proteomes" id="UP000077315">
    <property type="component" value="Unassembled WGS sequence"/>
</dbReference>
<keyword evidence="1" id="KW-0880">Kelch repeat</keyword>
<dbReference type="AlphaFoldDB" id="A0A163AK23"/>
<dbReference type="Pfam" id="PF00651">
    <property type="entry name" value="BTB"/>
    <property type="match status" value="1"/>
</dbReference>
<evidence type="ECO:0000259" key="3">
    <source>
        <dbReference type="PROSITE" id="PS50097"/>
    </source>
</evidence>
<dbReference type="EMBL" id="KV440980">
    <property type="protein sequence ID" value="OAD74011.1"/>
    <property type="molecule type" value="Genomic_DNA"/>
</dbReference>
<dbReference type="SUPFAM" id="SSF54695">
    <property type="entry name" value="POZ domain"/>
    <property type="match status" value="1"/>
</dbReference>
<dbReference type="OrthoDB" id="2256373at2759"/>
<dbReference type="RefSeq" id="XP_018292051.1">
    <property type="nucleotide sequence ID" value="XM_018435865.1"/>
</dbReference>
<evidence type="ECO:0000313" key="5">
    <source>
        <dbReference type="Proteomes" id="UP000077315"/>
    </source>
</evidence>
<organism evidence="4 5">
    <name type="scientific">Phycomyces blakesleeanus (strain ATCC 8743b / DSM 1359 / FGSC 10004 / NBRC 33097 / NRRL 1555)</name>
    <dbReference type="NCBI Taxonomy" id="763407"/>
    <lineage>
        <taxon>Eukaryota</taxon>
        <taxon>Fungi</taxon>
        <taxon>Fungi incertae sedis</taxon>
        <taxon>Mucoromycota</taxon>
        <taxon>Mucoromycotina</taxon>
        <taxon>Mucoromycetes</taxon>
        <taxon>Mucorales</taxon>
        <taxon>Phycomycetaceae</taxon>
        <taxon>Phycomyces</taxon>
    </lineage>
</organism>
<dbReference type="VEuPathDB" id="FungiDB:PHYBLDRAFT_168423"/>
<dbReference type="Gene3D" id="3.30.710.10">
    <property type="entry name" value="Potassium Channel Kv1.1, Chain A"/>
    <property type="match status" value="1"/>
</dbReference>
<sequence>MSVPLTITKVNESKNFSFGSSCNIEDWNSVANGTIYESNNMNCGNIGWHTEKTLVKKGVFRHRITADNRGFKIPKFCLLNKIAPGKISSRCIIDIHIIPELEDDLIESTKNLLVPAEHKLKNYIGSNKLHDIVIHVTESKDSKKSFESDLKKDFYGHKVILAAESLFFEDMFTCNIGPKTKKEITIHEMNPDIFEQILGYIYSHKLTIADIDNAKELVLRGDYLQIPAIIEQAKEYIYDVLSVNILWDTWKWSEINHCNEINEVCKMYFSNNIEASFLDPAWENAYYPTTLKALSVKNIQGTFSEASFYHAAVKWRKEISTADMDEAETKYLNEHFSLMLQNIRFGQLDFVFLADTVQNEPLVMSSNIIDKLLLEAYRYKASKSESKTLWSRCHSRAQP</sequence>
<dbReference type="InterPro" id="IPR011333">
    <property type="entry name" value="SKP1/BTB/POZ_sf"/>
</dbReference>